<keyword evidence="3" id="KW-1185">Reference proteome</keyword>
<dbReference type="OrthoDB" id="1410277at2759"/>
<dbReference type="PANTHER" id="PTHR44259">
    <property type="entry name" value="OS07G0183000 PROTEIN-RELATED"/>
    <property type="match status" value="1"/>
</dbReference>
<feature type="domain" description="KIB1-4 beta-propeller" evidence="1">
    <location>
        <begin position="66"/>
        <end position="345"/>
    </location>
</feature>
<evidence type="ECO:0000259" key="1">
    <source>
        <dbReference type="Pfam" id="PF03478"/>
    </source>
</evidence>
<accession>A0A9D4Y7F0</accession>
<gene>
    <name evidence="2" type="ORF">KIW84_021084</name>
</gene>
<organism evidence="2 3">
    <name type="scientific">Pisum sativum</name>
    <name type="common">Garden pea</name>
    <name type="synonym">Lathyrus oleraceus</name>
    <dbReference type="NCBI Taxonomy" id="3888"/>
    <lineage>
        <taxon>Eukaryota</taxon>
        <taxon>Viridiplantae</taxon>
        <taxon>Streptophyta</taxon>
        <taxon>Embryophyta</taxon>
        <taxon>Tracheophyta</taxon>
        <taxon>Spermatophyta</taxon>
        <taxon>Magnoliopsida</taxon>
        <taxon>eudicotyledons</taxon>
        <taxon>Gunneridae</taxon>
        <taxon>Pentapetalae</taxon>
        <taxon>rosids</taxon>
        <taxon>fabids</taxon>
        <taxon>Fabales</taxon>
        <taxon>Fabaceae</taxon>
        <taxon>Papilionoideae</taxon>
        <taxon>50 kb inversion clade</taxon>
        <taxon>NPAAA clade</taxon>
        <taxon>Hologalegina</taxon>
        <taxon>IRL clade</taxon>
        <taxon>Fabeae</taxon>
        <taxon>Lathyrus</taxon>
    </lineage>
</organism>
<dbReference type="Pfam" id="PF03478">
    <property type="entry name" value="Beta-prop_KIB1-4"/>
    <property type="match status" value="1"/>
</dbReference>
<dbReference type="AlphaFoldDB" id="A0A9D4Y7F0"/>
<sequence length="377" mass="43522">MERDWANLEALALGLILDKLERVDQIWFGAVCKNWLSVAKLNHQNQELRNNVLPMLMIPKTNLSLYGISSNITYEFQFPIPSYDNCCGCSHGWITTIHTKYHAYSDMDIVITMFNPFKTVSPITLPPLRTCIDYYDALLPKVTLSADPITSPNDYVVAVIYTKWSRLSILKSGQTSWTCIGYCDFTDVIVLGDFLYVLTQKKSLLSFNLSYLDDPDRAKTISPSPAPGIRFHEDLKCYLVKSLEGDLWLVRKFLSDSDHNGLIKFEVYRFEFEFQRRKVQRRKVKQMVKLESLGDNVLFVGECDSISASASHFSGSLKQDSIYYINKVKHYTPFHEYCEPFNVEIYNVKDGSICHQDPEYSFVKHMPTPFWVLMPLQ</sequence>
<proteinExistence type="predicted"/>
<dbReference type="EMBL" id="JAMSHJ010000002">
    <property type="protein sequence ID" value="KAI5434084.1"/>
    <property type="molecule type" value="Genomic_DNA"/>
</dbReference>
<comment type="caution">
    <text evidence="2">The sequence shown here is derived from an EMBL/GenBank/DDBJ whole genome shotgun (WGS) entry which is preliminary data.</text>
</comment>
<dbReference type="Gramene" id="PSAT_LOCUS10219_t1">
    <property type="protein sequence ID" value="CAL5190154.1"/>
    <property type="gene ID" value="PSAT_LOCUS10219"/>
</dbReference>
<dbReference type="InterPro" id="IPR005174">
    <property type="entry name" value="KIB1-4_b-propeller"/>
</dbReference>
<reference evidence="2 3" key="1">
    <citation type="journal article" date="2022" name="Nat. Genet.">
        <title>Improved pea reference genome and pan-genome highlight genomic features and evolutionary characteristics.</title>
        <authorList>
            <person name="Yang T."/>
            <person name="Liu R."/>
            <person name="Luo Y."/>
            <person name="Hu S."/>
            <person name="Wang D."/>
            <person name="Wang C."/>
            <person name="Pandey M.K."/>
            <person name="Ge S."/>
            <person name="Xu Q."/>
            <person name="Li N."/>
            <person name="Li G."/>
            <person name="Huang Y."/>
            <person name="Saxena R.K."/>
            <person name="Ji Y."/>
            <person name="Li M."/>
            <person name="Yan X."/>
            <person name="He Y."/>
            <person name="Liu Y."/>
            <person name="Wang X."/>
            <person name="Xiang C."/>
            <person name="Varshney R.K."/>
            <person name="Ding H."/>
            <person name="Gao S."/>
            <person name="Zong X."/>
        </authorList>
    </citation>
    <scope>NUCLEOTIDE SEQUENCE [LARGE SCALE GENOMIC DNA]</scope>
    <source>
        <strain evidence="2 3">cv. Zhongwan 6</strain>
    </source>
</reference>
<protein>
    <recommendedName>
        <fullName evidence="1">KIB1-4 beta-propeller domain-containing protein</fullName>
    </recommendedName>
</protein>
<name>A0A9D4Y7F0_PEA</name>
<evidence type="ECO:0000313" key="3">
    <source>
        <dbReference type="Proteomes" id="UP001058974"/>
    </source>
</evidence>
<dbReference type="Gramene" id="Psat02G0108400-T1">
    <property type="protein sequence ID" value="KAI5434084.1"/>
    <property type="gene ID" value="KIW84_021084"/>
</dbReference>
<dbReference type="PANTHER" id="PTHR44259:SF93">
    <property type="entry name" value="PROTEIN, PUTATIVE (DUF295)-RELATED"/>
    <property type="match status" value="1"/>
</dbReference>
<dbReference type="Proteomes" id="UP001058974">
    <property type="component" value="Chromosome 2"/>
</dbReference>
<dbReference type="InterPro" id="IPR050942">
    <property type="entry name" value="F-box_BR-signaling"/>
</dbReference>
<evidence type="ECO:0000313" key="2">
    <source>
        <dbReference type="EMBL" id="KAI5434084.1"/>
    </source>
</evidence>